<keyword evidence="2" id="KW-1185">Reference proteome</keyword>
<dbReference type="InterPro" id="IPR011856">
    <property type="entry name" value="tRNA_endonuc-like_dom_sf"/>
</dbReference>
<proteinExistence type="predicted"/>
<gene>
    <name evidence="1" type="ORF">F8M49_01065</name>
</gene>
<evidence type="ECO:0000313" key="2">
    <source>
        <dbReference type="Proteomes" id="UP001275440"/>
    </source>
</evidence>
<comment type="caution">
    <text evidence="1">The sequence shown here is derived from an EMBL/GenBank/DDBJ whole genome shotgun (WGS) entry which is preliminary data.</text>
</comment>
<accession>A0ABU3WK29</accession>
<evidence type="ECO:0000313" key="1">
    <source>
        <dbReference type="EMBL" id="MDV2474342.1"/>
    </source>
</evidence>
<dbReference type="Gene3D" id="3.40.1350.10">
    <property type="match status" value="1"/>
</dbReference>
<reference evidence="1 2" key="1">
    <citation type="submission" date="2019-10" db="EMBL/GenBank/DDBJ databases">
        <title>Draft Genome Assembly of Rhodococcus zopfii DSM44189.</title>
        <authorList>
            <person name="Sutton J.M."/>
            <person name="Akob D.M."/>
            <person name="Bushman T.J."/>
        </authorList>
    </citation>
    <scope>NUCLEOTIDE SEQUENCE [LARGE SCALE GENOMIC DNA]</scope>
    <source>
        <strain evidence="1 2">DSM 44189</strain>
    </source>
</reference>
<dbReference type="EMBL" id="WBMO01000001">
    <property type="protein sequence ID" value="MDV2474342.1"/>
    <property type="molecule type" value="Genomic_DNA"/>
</dbReference>
<dbReference type="Proteomes" id="UP001275440">
    <property type="component" value="Unassembled WGS sequence"/>
</dbReference>
<sequence length="355" mass="39329">MSTDADRALLVRRAGSGEPWQSPEMTAYDNEDHLQSIIAAAPQHVPGVPDGALTVRELPTSAGPADVCIIGPDGEITVVECKLASNSERRRMVIGQILDYASAIWRDGPATFREQWAARGGGDDLIALGDGGQAQLDRNLTDGRIHLCLAVDRIDSDLRRLVEYLNRITRDEVRVTAVQLAYSRHGDLEILVPSTYGGEIAAVKDRAAGDSAVWTRDTFLDALASAADRVRAEHLFTLLEALDDRTGPRDDLWFGRRPYGAIFLHPYGLPYAPMQLWINKTGRLMAYGNWWQYNAVRHHPGFAELATFVGQNHQAKSQGFALEDFDLDRLWPIVLRCALHINGRQSPRTADRADP</sequence>
<evidence type="ECO:0008006" key="3">
    <source>
        <dbReference type="Google" id="ProtNLM"/>
    </source>
</evidence>
<name>A0ABU3WK29_9NOCA</name>
<protein>
    <recommendedName>
        <fullName evidence="3">DUF91 domain-containing protein</fullName>
    </recommendedName>
</protein>
<organism evidence="1 2">
    <name type="scientific">Rhodococcus zopfii</name>
    <dbReference type="NCBI Taxonomy" id="43772"/>
    <lineage>
        <taxon>Bacteria</taxon>
        <taxon>Bacillati</taxon>
        <taxon>Actinomycetota</taxon>
        <taxon>Actinomycetes</taxon>
        <taxon>Mycobacteriales</taxon>
        <taxon>Nocardiaceae</taxon>
        <taxon>Rhodococcus</taxon>
    </lineage>
</organism>